<evidence type="ECO:0000259" key="3">
    <source>
        <dbReference type="Pfam" id="PF01464"/>
    </source>
</evidence>
<dbReference type="PANTHER" id="PTHR35936">
    <property type="entry name" value="MEMBRANE-BOUND LYTIC MUREIN TRANSGLYCOSYLASE F"/>
    <property type="match status" value="1"/>
</dbReference>
<dbReference type="Gene3D" id="3.40.190.10">
    <property type="entry name" value="Periplasmic binding protein-like II"/>
    <property type="match status" value="2"/>
</dbReference>
<dbReference type="Proteomes" id="UP000199250">
    <property type="component" value="Unassembled WGS sequence"/>
</dbReference>
<dbReference type="Gene3D" id="1.10.530.10">
    <property type="match status" value="1"/>
</dbReference>
<reference evidence="4 5" key="1">
    <citation type="submission" date="2016-10" db="EMBL/GenBank/DDBJ databases">
        <authorList>
            <person name="de Groot N.N."/>
        </authorList>
    </citation>
    <scope>NUCLEOTIDE SEQUENCE [LARGE SCALE GENOMIC DNA]</scope>
    <source>
        <strain evidence="4 5">DSM 373</strain>
    </source>
</reference>
<dbReference type="SUPFAM" id="SSF53955">
    <property type="entry name" value="Lysozyme-like"/>
    <property type="match status" value="1"/>
</dbReference>
<feature type="domain" description="Transglycosylase SLT" evidence="3">
    <location>
        <begin position="313"/>
        <end position="422"/>
    </location>
</feature>
<dbReference type="CDD" id="cd01009">
    <property type="entry name" value="PBP2_YfhD_N"/>
    <property type="match status" value="1"/>
</dbReference>
<evidence type="ECO:0000256" key="1">
    <source>
        <dbReference type="ARBA" id="ARBA00010333"/>
    </source>
</evidence>
<dbReference type="GO" id="GO:0009279">
    <property type="term" value="C:cell outer membrane"/>
    <property type="evidence" value="ECO:0007669"/>
    <property type="project" value="TreeGrafter"/>
</dbReference>
<feature type="signal peptide" evidence="2">
    <location>
        <begin position="1"/>
        <end position="25"/>
    </location>
</feature>
<name>A0A1H6R6P1_9GAMM</name>
<evidence type="ECO:0000313" key="5">
    <source>
        <dbReference type="Proteomes" id="UP000199250"/>
    </source>
</evidence>
<dbReference type="InterPro" id="IPR008258">
    <property type="entry name" value="Transglycosylase_SLT_dom_1"/>
</dbReference>
<protein>
    <submittedName>
        <fullName evidence="4">Membrane-bound lytic murein transglycosylase MltF</fullName>
    </submittedName>
</protein>
<dbReference type="InterPro" id="IPR023346">
    <property type="entry name" value="Lysozyme-like_dom_sf"/>
</dbReference>
<sequence length="478" mass="53424">MPITTRRRLLLLVCLLSLLPLPAAARLAGPPEAWQRPGEARDLPQVRSSGVLRVLVNQSRNSSGEVNGQPIGVEYLRLRAFEHYLNRIAKDGRSLRLEIIPKAKDQLIAALQRGEGDLVAPGELLHLRGHGDVSPSAPIMSQVPLVLVGRQGARRYRRLDQLAGKTLALPAGSAVGDAVHKVNEQLAARNLRPIVIEWVDPSLAVEDVLEMVQAGIYSLTAVELPIAQRWAKVLPQLQVESEVVFSRDDDLSWFVRRDAGMLRASVDQFLKDYRSPADQDAVFQRVYRRLYKVHNPLGGNELRRLERVRPVLQQHAERNDLDWLNLAAVAFKESSLNPAARGAGSATGLMQVTPAAARSVGVGNIHLLDNNVQASARYLASLRRNFFSSPRFNERERMAFTLAAYNIGPQRVQQLQAEARRRGLNPDQWFFQVERIAAEQVGMGVVNYVNSVNKYFLAFHRERNALESQPRVASRDDE</sequence>
<accession>A0A1H6R6P1</accession>
<keyword evidence="2" id="KW-0732">Signal</keyword>
<feature type="chain" id="PRO_5011559217" evidence="2">
    <location>
        <begin position="26"/>
        <end position="478"/>
    </location>
</feature>
<dbReference type="Pfam" id="PF01464">
    <property type="entry name" value="SLT"/>
    <property type="match status" value="1"/>
</dbReference>
<organism evidence="4 5">
    <name type="scientific">Azotobacter beijerinckii</name>
    <dbReference type="NCBI Taxonomy" id="170623"/>
    <lineage>
        <taxon>Bacteria</taxon>
        <taxon>Pseudomonadati</taxon>
        <taxon>Pseudomonadota</taxon>
        <taxon>Gammaproteobacteria</taxon>
        <taxon>Pseudomonadales</taxon>
        <taxon>Pseudomonadaceae</taxon>
        <taxon>Azotobacter</taxon>
    </lineage>
</organism>
<dbReference type="GO" id="GO:0009253">
    <property type="term" value="P:peptidoglycan catabolic process"/>
    <property type="evidence" value="ECO:0007669"/>
    <property type="project" value="TreeGrafter"/>
</dbReference>
<dbReference type="RefSeq" id="WP_090729570.1">
    <property type="nucleotide sequence ID" value="NZ_FNYQ01000004.1"/>
</dbReference>
<evidence type="ECO:0000313" key="4">
    <source>
        <dbReference type="EMBL" id="SEI46842.1"/>
    </source>
</evidence>
<dbReference type="OrthoDB" id="9815002at2"/>
<dbReference type="AlphaFoldDB" id="A0A1H6R6P1"/>
<evidence type="ECO:0000256" key="2">
    <source>
        <dbReference type="SAM" id="SignalP"/>
    </source>
</evidence>
<dbReference type="SUPFAM" id="SSF53850">
    <property type="entry name" value="Periplasmic binding protein-like II"/>
    <property type="match status" value="1"/>
</dbReference>
<proteinExistence type="inferred from homology"/>
<dbReference type="GO" id="GO:0008933">
    <property type="term" value="F:peptidoglycan lytic transglycosylase activity"/>
    <property type="evidence" value="ECO:0007669"/>
    <property type="project" value="TreeGrafter"/>
</dbReference>
<gene>
    <name evidence="4" type="ORF">SAMN04244572_00427</name>
</gene>
<dbReference type="PANTHER" id="PTHR35936:SF32">
    <property type="entry name" value="MEMBRANE-BOUND LYTIC MUREIN TRANSGLYCOSYLASE F"/>
    <property type="match status" value="1"/>
</dbReference>
<dbReference type="EMBL" id="FNYQ01000004">
    <property type="protein sequence ID" value="SEI46842.1"/>
    <property type="molecule type" value="Genomic_DNA"/>
</dbReference>
<comment type="similarity">
    <text evidence="1">Belongs to the bacterial solute-binding protein 3 family.</text>
</comment>